<dbReference type="Proteomes" id="UP000061660">
    <property type="component" value="Chromosome"/>
</dbReference>
<dbReference type="Pfam" id="PF02350">
    <property type="entry name" value="Epimerase_2"/>
    <property type="match status" value="1"/>
</dbReference>
<dbReference type="Gene3D" id="3.40.50.2000">
    <property type="entry name" value="Glycogen Phosphorylase B"/>
    <property type="match status" value="2"/>
</dbReference>
<name>A0A0U2N046_9BACL</name>
<evidence type="ECO:0000256" key="1">
    <source>
        <dbReference type="RuleBase" id="RU003513"/>
    </source>
</evidence>
<keyword evidence="4" id="KW-1185">Reference proteome</keyword>
<evidence type="ECO:0000259" key="2">
    <source>
        <dbReference type="Pfam" id="PF02350"/>
    </source>
</evidence>
<dbReference type="RefSeq" id="WP_062409898.1">
    <property type="nucleotide sequence ID" value="NZ_CP013652.1"/>
</dbReference>
<accession>A0A0U2N046</accession>
<evidence type="ECO:0000313" key="4">
    <source>
        <dbReference type="Proteomes" id="UP000061660"/>
    </source>
</evidence>
<proteinExistence type="inferred from homology"/>
<dbReference type="SUPFAM" id="SSF53756">
    <property type="entry name" value="UDP-Glycosyltransferase/glycogen phosphorylase"/>
    <property type="match status" value="1"/>
</dbReference>
<keyword evidence="1" id="KW-0413">Isomerase</keyword>
<gene>
    <name evidence="3" type="ORF">IJ22_38280</name>
</gene>
<dbReference type="KEGG" id="pnp:IJ22_38280"/>
<reference evidence="3 4" key="2">
    <citation type="journal article" date="2016" name="Genome Announc.">
        <title>Complete Genome Sequences of Two Interactive Moderate Thermophiles, Paenibacillus napthalenovorans 32O-Y and Paenibacillus sp. 32O-W.</title>
        <authorList>
            <person name="Butler R.R.III."/>
            <person name="Wang J."/>
            <person name="Stark B.C."/>
            <person name="Pombert J.F."/>
        </authorList>
    </citation>
    <scope>NUCLEOTIDE SEQUENCE [LARGE SCALE GENOMIC DNA]</scope>
    <source>
        <strain evidence="3 4">32O-Y</strain>
    </source>
</reference>
<dbReference type="NCBIfam" id="TIGR00236">
    <property type="entry name" value="wecB"/>
    <property type="match status" value="1"/>
</dbReference>
<dbReference type="InterPro" id="IPR029767">
    <property type="entry name" value="WecB-like"/>
</dbReference>
<dbReference type="GO" id="GO:0016853">
    <property type="term" value="F:isomerase activity"/>
    <property type="evidence" value="ECO:0007669"/>
    <property type="project" value="UniProtKB-KW"/>
</dbReference>
<dbReference type="CDD" id="cd03786">
    <property type="entry name" value="GTB_UDP-GlcNAc_2-Epimerase"/>
    <property type="match status" value="1"/>
</dbReference>
<dbReference type="AlphaFoldDB" id="A0A0U2N046"/>
<dbReference type="EMBL" id="CP013652">
    <property type="protein sequence ID" value="ALS24159.1"/>
    <property type="molecule type" value="Genomic_DNA"/>
</dbReference>
<feature type="domain" description="UDP-N-acetylglucosamine 2-epimerase" evidence="2">
    <location>
        <begin position="25"/>
        <end position="352"/>
    </location>
</feature>
<dbReference type="PANTHER" id="PTHR43174:SF1">
    <property type="entry name" value="UDP-N-ACETYLGLUCOSAMINE 2-EPIMERASE"/>
    <property type="match status" value="1"/>
</dbReference>
<organism evidence="3 4">
    <name type="scientific">Paenibacillus naphthalenovorans</name>
    <dbReference type="NCBI Taxonomy" id="162209"/>
    <lineage>
        <taxon>Bacteria</taxon>
        <taxon>Bacillati</taxon>
        <taxon>Bacillota</taxon>
        <taxon>Bacilli</taxon>
        <taxon>Bacillales</taxon>
        <taxon>Paenibacillaceae</taxon>
        <taxon>Paenibacillus</taxon>
    </lineage>
</organism>
<comment type="similarity">
    <text evidence="1">Belongs to the UDP-N-acetylglucosamine 2-epimerase family.</text>
</comment>
<dbReference type="PANTHER" id="PTHR43174">
    <property type="entry name" value="UDP-N-ACETYLGLUCOSAMINE 2-EPIMERASE"/>
    <property type="match status" value="1"/>
</dbReference>
<reference evidence="4" key="1">
    <citation type="submission" date="2015-12" db="EMBL/GenBank/DDBJ databases">
        <title>Complete genome sequences of two moderately thermophilic Paenibacillus species.</title>
        <authorList>
            <person name="Butler R.III."/>
            <person name="Wang J."/>
            <person name="Stark B.C."/>
            <person name="Pombert J.-F."/>
        </authorList>
    </citation>
    <scope>NUCLEOTIDE SEQUENCE [LARGE SCALE GENOMIC DNA]</scope>
    <source>
        <strain evidence="4">32O-Y</strain>
    </source>
</reference>
<protein>
    <submittedName>
        <fullName evidence="3">UDP-N-acetylglucosamine 2-epimerase</fullName>
    </submittedName>
</protein>
<dbReference type="InterPro" id="IPR003331">
    <property type="entry name" value="UDP_GlcNAc_Epimerase_2_dom"/>
</dbReference>
<dbReference type="STRING" id="162209.IJ22_38280"/>
<dbReference type="PATRIC" id="fig|162209.4.peg.4074"/>
<sequence length="359" mass="40418">MKKILTVVGARPQFVKVAAVSRKLRNSFHEVMVDTGQHYDYKMAGVFFDELDIPKPDYSLNVGSGSHGLQTGNMMVKIEEVVFKEKPDAVLVYGDTNSTLAGSLVASKLHVPLFHVEAGLRSYNKRMPEEINRVLTDHISSLLFTPTETASLNLAKEGIVHNVHLVGDVMFDAVNYYWSQSEKKYDLNSFSLKDKDYYLATIHRAENTNNIAILTAIIKSLIDLNESVILPLHPRTQQKINDSALRGVLAQQSNVKIIDPVSYLEMILLEKHAKAIITDSGGVQKEAYFAKVPCFTLRSETEWVETVESGWNVLVDPMNQSLKQVIEMYNVPSQHMMLYGDGNAAQKIVDQIELWFKSR</sequence>
<dbReference type="OrthoDB" id="9803238at2"/>
<evidence type="ECO:0000313" key="3">
    <source>
        <dbReference type="EMBL" id="ALS24159.1"/>
    </source>
</evidence>